<proteinExistence type="predicted"/>
<comment type="caution">
    <text evidence="1">The sequence shown here is derived from an EMBL/GenBank/DDBJ whole genome shotgun (WGS) entry which is preliminary data.</text>
</comment>
<dbReference type="Proteomes" id="UP000827872">
    <property type="component" value="Linkage Group LG06"/>
</dbReference>
<organism evidence="1 2">
    <name type="scientific">Sphaerodactylus townsendi</name>
    <dbReference type="NCBI Taxonomy" id="933632"/>
    <lineage>
        <taxon>Eukaryota</taxon>
        <taxon>Metazoa</taxon>
        <taxon>Chordata</taxon>
        <taxon>Craniata</taxon>
        <taxon>Vertebrata</taxon>
        <taxon>Euteleostomi</taxon>
        <taxon>Lepidosauria</taxon>
        <taxon>Squamata</taxon>
        <taxon>Bifurcata</taxon>
        <taxon>Gekkota</taxon>
        <taxon>Sphaerodactylidae</taxon>
        <taxon>Sphaerodactylus</taxon>
    </lineage>
</organism>
<gene>
    <name evidence="1" type="ORF">K3G42_024200</name>
</gene>
<protein>
    <submittedName>
        <fullName evidence="1">Uncharacterized protein</fullName>
    </submittedName>
</protein>
<name>A0ACB8FQL9_9SAUR</name>
<sequence>MLAKRTCSTKGIQASWRDLASIAQAWSCQPSVSGVLSKHPQYQCPPSDTFPLDPLARHRSSEASFFRDFTHFIGWNKQDPFHAGFSGAFKAQSLGKQAGQQLQTVFLAALRGLAVDKGIRAVIFPSSASGHLKGMFLCMAVRVWSHQVLSSWDLGNSRT</sequence>
<evidence type="ECO:0000313" key="2">
    <source>
        <dbReference type="Proteomes" id="UP000827872"/>
    </source>
</evidence>
<evidence type="ECO:0000313" key="1">
    <source>
        <dbReference type="EMBL" id="KAH8007585.1"/>
    </source>
</evidence>
<keyword evidence="2" id="KW-1185">Reference proteome</keyword>
<reference evidence="1" key="1">
    <citation type="submission" date="2021-08" db="EMBL/GenBank/DDBJ databases">
        <title>The first chromosome-level gecko genome reveals the dynamic sex chromosomes of Neotropical dwarf geckos (Sphaerodactylidae: Sphaerodactylus).</title>
        <authorList>
            <person name="Pinto B.J."/>
            <person name="Keating S.E."/>
            <person name="Gamble T."/>
        </authorList>
    </citation>
    <scope>NUCLEOTIDE SEQUENCE</scope>
    <source>
        <strain evidence="1">TG3544</strain>
    </source>
</reference>
<dbReference type="EMBL" id="CM037619">
    <property type="protein sequence ID" value="KAH8007585.1"/>
    <property type="molecule type" value="Genomic_DNA"/>
</dbReference>
<accession>A0ACB8FQL9</accession>